<protein>
    <submittedName>
        <fullName evidence="2">YtxH domain-containing protein</fullName>
    </submittedName>
</protein>
<dbReference type="Proteomes" id="UP001209317">
    <property type="component" value="Unassembled WGS sequence"/>
</dbReference>
<keyword evidence="1" id="KW-1133">Transmembrane helix</keyword>
<accession>A0AAE3LL82</accession>
<evidence type="ECO:0000256" key="1">
    <source>
        <dbReference type="SAM" id="Phobius"/>
    </source>
</evidence>
<organism evidence="2 3">
    <name type="scientific">Haoranjiania flava</name>
    <dbReference type="NCBI Taxonomy" id="1856322"/>
    <lineage>
        <taxon>Bacteria</taxon>
        <taxon>Pseudomonadati</taxon>
        <taxon>Bacteroidota</taxon>
        <taxon>Chitinophagia</taxon>
        <taxon>Chitinophagales</taxon>
        <taxon>Chitinophagaceae</taxon>
        <taxon>Haoranjiania</taxon>
    </lineage>
</organism>
<dbReference type="PANTHER" id="PTHR35792:SF2">
    <property type="entry name" value="GENERAL STRESS PROTEIN"/>
    <property type="match status" value="1"/>
</dbReference>
<dbReference type="EMBL" id="JAOTPL010000018">
    <property type="protein sequence ID" value="MCU7695099.1"/>
    <property type="molecule type" value="Genomic_DNA"/>
</dbReference>
<feature type="transmembrane region" description="Helical" evidence="1">
    <location>
        <begin position="6"/>
        <end position="25"/>
    </location>
</feature>
<reference evidence="2" key="1">
    <citation type="submission" date="2022-10" db="EMBL/GenBank/DDBJ databases">
        <authorList>
            <person name="Kim H.S."/>
            <person name="Kim J.-S."/>
            <person name="Suh M.K."/>
            <person name="Eom M.K."/>
            <person name="Lee J.-S."/>
        </authorList>
    </citation>
    <scope>NUCLEOTIDE SEQUENCE</scope>
    <source>
        <strain evidence="2">LIP-5</strain>
    </source>
</reference>
<comment type="caution">
    <text evidence="2">The sequence shown here is derived from an EMBL/GenBank/DDBJ whole genome shotgun (WGS) entry which is preliminary data.</text>
</comment>
<proteinExistence type="predicted"/>
<dbReference type="RefSeq" id="WP_263038586.1">
    <property type="nucleotide sequence ID" value="NZ_JAOTPL010000018.1"/>
</dbReference>
<sequence>MSAKQILIGTVAGVVAGAVAGILLAPQSGEETRQQISDKTDEVKRKVRNWTSSSIEELEDLKNVFAKEVVGLKDDVRERVLKLINEGKESYENINA</sequence>
<keyword evidence="1" id="KW-0812">Transmembrane</keyword>
<keyword evidence="3" id="KW-1185">Reference proteome</keyword>
<dbReference type="Pfam" id="PF12732">
    <property type="entry name" value="YtxH"/>
    <property type="match status" value="1"/>
</dbReference>
<dbReference type="InterPro" id="IPR052928">
    <property type="entry name" value="Desiccation-related_membrane"/>
</dbReference>
<dbReference type="PANTHER" id="PTHR35792">
    <property type="entry name" value="GENERAL STRESS PROTEIN"/>
    <property type="match status" value="1"/>
</dbReference>
<evidence type="ECO:0000313" key="2">
    <source>
        <dbReference type="EMBL" id="MCU7695099.1"/>
    </source>
</evidence>
<dbReference type="InterPro" id="IPR024623">
    <property type="entry name" value="YtxH"/>
</dbReference>
<gene>
    <name evidence="2" type="ORF">OD355_11275</name>
</gene>
<name>A0AAE3LL82_9BACT</name>
<keyword evidence="1" id="KW-0472">Membrane</keyword>
<dbReference type="AlphaFoldDB" id="A0AAE3LL82"/>
<evidence type="ECO:0000313" key="3">
    <source>
        <dbReference type="Proteomes" id="UP001209317"/>
    </source>
</evidence>